<dbReference type="Proteomes" id="UP000295252">
    <property type="component" value="Unassembled WGS sequence"/>
</dbReference>
<dbReference type="STRING" id="49390.A0A068VIV7"/>
<reference evidence="4" key="1">
    <citation type="journal article" date="2014" name="Science">
        <title>The coffee genome provides insight into the convergent evolution of caffeine biosynthesis.</title>
        <authorList>
            <person name="Denoeud F."/>
            <person name="Carretero-Paulet L."/>
            <person name="Dereeper A."/>
            <person name="Droc G."/>
            <person name="Guyot R."/>
            <person name="Pietrella M."/>
            <person name="Zheng C."/>
            <person name="Alberti A."/>
            <person name="Anthony F."/>
            <person name="Aprea G."/>
            <person name="Aury J.M."/>
            <person name="Bento P."/>
            <person name="Bernard M."/>
            <person name="Bocs S."/>
            <person name="Campa C."/>
            <person name="Cenci A."/>
            <person name="Combes M.C."/>
            <person name="Crouzillat D."/>
            <person name="Da Silva C."/>
            <person name="Daddiego L."/>
            <person name="De Bellis F."/>
            <person name="Dussert S."/>
            <person name="Garsmeur O."/>
            <person name="Gayraud T."/>
            <person name="Guignon V."/>
            <person name="Jahn K."/>
            <person name="Jamilloux V."/>
            <person name="Joet T."/>
            <person name="Labadie K."/>
            <person name="Lan T."/>
            <person name="Leclercq J."/>
            <person name="Lepelley M."/>
            <person name="Leroy T."/>
            <person name="Li L.T."/>
            <person name="Librado P."/>
            <person name="Lopez L."/>
            <person name="Munoz A."/>
            <person name="Noel B."/>
            <person name="Pallavicini A."/>
            <person name="Perrotta G."/>
            <person name="Poncet V."/>
            <person name="Pot D."/>
            <person name="Priyono X."/>
            <person name="Rigoreau M."/>
            <person name="Rouard M."/>
            <person name="Rozas J."/>
            <person name="Tranchant-Dubreuil C."/>
            <person name="VanBuren R."/>
            <person name="Zhang Q."/>
            <person name="Andrade A.C."/>
            <person name="Argout X."/>
            <person name="Bertrand B."/>
            <person name="de Kochko A."/>
            <person name="Graziosi G."/>
            <person name="Henry R.J."/>
            <person name="Jayarama X."/>
            <person name="Ming R."/>
            <person name="Nagai C."/>
            <person name="Rounsley S."/>
            <person name="Sankoff D."/>
            <person name="Giuliano G."/>
            <person name="Albert V.A."/>
            <person name="Wincker P."/>
            <person name="Lashermes P."/>
        </authorList>
    </citation>
    <scope>NUCLEOTIDE SEQUENCE [LARGE SCALE GENOMIC DNA]</scope>
    <source>
        <strain evidence="4">cv. DH200-94</strain>
    </source>
</reference>
<dbReference type="GO" id="GO:0000467">
    <property type="term" value="P:exonucleolytic trimming to generate mature 3'-end of 5.8S rRNA from tricistronic rRNA transcript (SSU-rRNA, 5.8S rRNA, LSU-rRNA)"/>
    <property type="evidence" value="ECO:0007669"/>
    <property type="project" value="TreeGrafter"/>
</dbReference>
<evidence type="ECO:0000313" key="4">
    <source>
        <dbReference type="Proteomes" id="UP000295252"/>
    </source>
</evidence>
<dbReference type="GO" id="GO:0071051">
    <property type="term" value="P:poly(A)-dependent snoRNA 3'-end processing"/>
    <property type="evidence" value="ECO:0007669"/>
    <property type="project" value="TreeGrafter"/>
</dbReference>
<proteinExistence type="predicted"/>
<dbReference type="PANTHER" id="PTHR21321">
    <property type="entry name" value="PNAS-3 RELATED"/>
    <property type="match status" value="1"/>
</dbReference>
<dbReference type="InParanoid" id="A0A068VIV7"/>
<dbReference type="GO" id="GO:0000176">
    <property type="term" value="C:nuclear exosome (RNase complex)"/>
    <property type="evidence" value="ECO:0007669"/>
    <property type="project" value="TreeGrafter"/>
</dbReference>
<dbReference type="PhylomeDB" id="A0A068VIV7"/>
<dbReference type="AlphaFoldDB" id="A0A068VIV7"/>
<dbReference type="GO" id="GO:0034475">
    <property type="term" value="P:U4 snRNA 3'-end processing"/>
    <property type="evidence" value="ECO:0007669"/>
    <property type="project" value="TreeGrafter"/>
</dbReference>
<dbReference type="InterPro" id="IPR026699">
    <property type="entry name" value="Exosome_RNA_bind1/RRP40/RRP4"/>
</dbReference>
<evidence type="ECO:0000313" key="3">
    <source>
        <dbReference type="EMBL" id="CDP20636.1"/>
    </source>
</evidence>
<dbReference type="Pfam" id="PF15985">
    <property type="entry name" value="KH_6"/>
    <property type="match status" value="1"/>
</dbReference>
<protein>
    <submittedName>
        <fullName evidence="3">DH200=94 genomic scaffold, scaffold_1465</fullName>
    </submittedName>
</protein>
<dbReference type="GO" id="GO:0071035">
    <property type="term" value="P:nuclear polyadenylation-dependent rRNA catabolic process"/>
    <property type="evidence" value="ECO:0007669"/>
    <property type="project" value="TreeGrafter"/>
</dbReference>
<evidence type="ECO:0000256" key="1">
    <source>
        <dbReference type="ARBA" id="ARBA00004123"/>
    </source>
</evidence>
<comment type="subcellular location">
    <subcellularLocation>
        <location evidence="1">Nucleus</location>
    </subcellularLocation>
</comment>
<evidence type="ECO:0000259" key="2">
    <source>
        <dbReference type="Pfam" id="PF15985"/>
    </source>
</evidence>
<feature type="domain" description="K Homology" evidence="2">
    <location>
        <begin position="96"/>
        <end position="137"/>
    </location>
</feature>
<gene>
    <name evidence="3" type="ORF">GSCOC_T00006539001</name>
</gene>
<dbReference type="GO" id="GO:0000177">
    <property type="term" value="C:cytoplasmic exosome (RNase complex)"/>
    <property type="evidence" value="ECO:0007669"/>
    <property type="project" value="TreeGrafter"/>
</dbReference>
<dbReference type="EMBL" id="HG740549">
    <property type="protein sequence ID" value="CDP20636.1"/>
    <property type="molecule type" value="Genomic_DNA"/>
</dbReference>
<name>A0A068VIV7_COFCA</name>
<dbReference type="GO" id="GO:0071038">
    <property type="term" value="P:TRAMP-dependent tRNA surveillance pathway"/>
    <property type="evidence" value="ECO:0007669"/>
    <property type="project" value="TreeGrafter"/>
</dbReference>
<sequence length="204" mass="22858">VLPLIFCMACGPGIGGLIGRRGLACSGCEFYSISSKSFTSSHYYLLQRRQTAIDELNIRSIFEENDVVCAVIRGFQHDGSLHLQARSQKSGKLHRGQLLRIPSYLVKRRKQHFHHLDLYGVDLILGCNGFIWVGEHVEAKDDMVADQMIKSEQENANLSGSASSDDQEQSHTSLEIRQHLCRIANAVRVLSTLRFMVTAELITN</sequence>
<organism evidence="3 4">
    <name type="scientific">Coffea canephora</name>
    <name type="common">Robusta coffee</name>
    <dbReference type="NCBI Taxonomy" id="49390"/>
    <lineage>
        <taxon>Eukaryota</taxon>
        <taxon>Viridiplantae</taxon>
        <taxon>Streptophyta</taxon>
        <taxon>Embryophyta</taxon>
        <taxon>Tracheophyta</taxon>
        <taxon>Spermatophyta</taxon>
        <taxon>Magnoliopsida</taxon>
        <taxon>eudicotyledons</taxon>
        <taxon>Gunneridae</taxon>
        <taxon>Pentapetalae</taxon>
        <taxon>asterids</taxon>
        <taxon>lamiids</taxon>
        <taxon>Gentianales</taxon>
        <taxon>Rubiaceae</taxon>
        <taxon>Ixoroideae</taxon>
        <taxon>Gardenieae complex</taxon>
        <taxon>Bertiereae - Coffeeae clade</taxon>
        <taxon>Coffeeae</taxon>
        <taxon>Coffea</taxon>
    </lineage>
</organism>
<dbReference type="OMA" id="THANSIG"/>
<dbReference type="PANTHER" id="PTHR21321:SF4">
    <property type="entry name" value="EXOSOME COMPLEX COMPONENT RRP4"/>
    <property type="match status" value="1"/>
</dbReference>
<dbReference type="CDD" id="cd22525">
    <property type="entry name" value="KH-I_Rrp4_eukar"/>
    <property type="match status" value="1"/>
</dbReference>
<dbReference type="InterPro" id="IPR004088">
    <property type="entry name" value="KH_dom_type_1"/>
</dbReference>
<dbReference type="InterPro" id="IPR036612">
    <property type="entry name" value="KH_dom_type_1_sf"/>
</dbReference>
<accession>A0A068VIV7</accession>
<dbReference type="GO" id="GO:0003723">
    <property type="term" value="F:RNA binding"/>
    <property type="evidence" value="ECO:0007669"/>
    <property type="project" value="InterPro"/>
</dbReference>
<keyword evidence="4" id="KW-1185">Reference proteome</keyword>
<dbReference type="OrthoDB" id="1650at2759"/>
<dbReference type="SUPFAM" id="SSF54791">
    <property type="entry name" value="Eukaryotic type KH-domain (KH-domain type I)"/>
    <property type="match status" value="1"/>
</dbReference>
<dbReference type="GO" id="GO:0071034">
    <property type="term" value="P:CUT catabolic process"/>
    <property type="evidence" value="ECO:0007669"/>
    <property type="project" value="TreeGrafter"/>
</dbReference>
<feature type="non-terminal residue" evidence="3">
    <location>
        <position position="1"/>
    </location>
</feature>
<dbReference type="Gramene" id="CDP20636">
    <property type="protein sequence ID" value="CDP20636"/>
    <property type="gene ID" value="GSCOC_T00006539001"/>
</dbReference>